<evidence type="ECO:0000313" key="1">
    <source>
        <dbReference type="EMBL" id="PWB00132.1"/>
    </source>
</evidence>
<dbReference type="Proteomes" id="UP000244905">
    <property type="component" value="Unassembled WGS sequence"/>
</dbReference>
<dbReference type="EMBL" id="PUEC01000055">
    <property type="protein sequence ID" value="PWB00132.1"/>
    <property type="molecule type" value="Genomic_DNA"/>
</dbReference>
<comment type="caution">
    <text evidence="1">The sequence shown here is derived from an EMBL/GenBank/DDBJ whole genome shotgun (WGS) entry which is preliminary data.</text>
</comment>
<name>A0A2V1IM13_9BACT</name>
<evidence type="ECO:0000313" key="2">
    <source>
        <dbReference type="Proteomes" id="UP000244905"/>
    </source>
</evidence>
<accession>A0A2V1IM13</accession>
<organism evidence="1 2">
    <name type="scientific">Duncaniella muris</name>
    <dbReference type="NCBI Taxonomy" id="2094150"/>
    <lineage>
        <taxon>Bacteria</taxon>
        <taxon>Pseudomonadati</taxon>
        <taxon>Bacteroidota</taxon>
        <taxon>Bacteroidia</taxon>
        <taxon>Bacteroidales</taxon>
        <taxon>Muribaculaceae</taxon>
        <taxon>Duncaniella</taxon>
    </lineage>
</organism>
<sequence>MKMETDCCFSVHFLLIGYSSTLHQRMKGNEKRKCVAPRENAISLFHRQNILLTARKIVMKQ</sequence>
<gene>
    <name evidence="1" type="ORF">C5O23_13730</name>
</gene>
<dbReference type="AlphaFoldDB" id="A0A2V1IM13"/>
<keyword evidence="2" id="KW-1185">Reference proteome</keyword>
<proteinExistence type="predicted"/>
<protein>
    <submittedName>
        <fullName evidence="1">Uncharacterized protein</fullName>
    </submittedName>
</protein>
<reference evidence="2" key="1">
    <citation type="submission" date="2018-02" db="EMBL/GenBank/DDBJ databases">
        <authorList>
            <person name="Clavel T."/>
            <person name="Strowig T."/>
        </authorList>
    </citation>
    <scope>NUCLEOTIDE SEQUENCE [LARGE SCALE GENOMIC DNA]</scope>
    <source>
        <strain evidence="2">DSM 103720</strain>
    </source>
</reference>